<protein>
    <recommendedName>
        <fullName evidence="2">Copper amine oxidase-like N-terminal domain-containing protein</fullName>
    </recommendedName>
</protein>
<organism evidence="3 4">
    <name type="scientific">Paenibacillus solanacearum</name>
    <dbReference type="NCBI Taxonomy" id="2048548"/>
    <lineage>
        <taxon>Bacteria</taxon>
        <taxon>Bacillati</taxon>
        <taxon>Bacillota</taxon>
        <taxon>Bacilli</taxon>
        <taxon>Bacillales</taxon>
        <taxon>Paenibacillaceae</taxon>
        <taxon>Paenibacillus</taxon>
    </lineage>
</organism>
<name>A0A916K209_9BACL</name>
<dbReference type="AlphaFoldDB" id="A0A916K209"/>
<sequence>MQLLNMLLMCAMACVWLPAAYAADSQQGAAGQAAEAIVLTLNERVAVVRNAEVTLDAPPVLVRDTTMVPLRFIGESLGAKIAWDAATKNITLTNGTDRIALKLDQTYATINGKRVLLEQPAVLMGDTTMVPLRFIAEAIKLDVAFDADRQSITLTGQGTGSGPSPRKKLGQPTVENLTQQLVQYKGGTHLINNRLTYEVTAQSEILSIAAADANQVYILKKIVSGSNAYQLLKWNGKDGTIAPEAAFDFDEKLSFDYLDRYNLKSSMDYRYIVPQKLYYDDASRKLYLQAAPTKAGFESDLSTVIYEISPNVKMVTYFVSKNTNDESHNFFAAAGDNAFYYGDLSTGKLCRAKAGERCEPFSSFSSERGNNKLTAAVRGDEAFVFDPAQQRLSKVTPNGLEDVVRLNVDRIRSAASRNGLFYVANDRYIYELNTEGKLTEYVDLQKVVYKRGVFNPVTKRYDTMDAPDSFSRTRLSVPGVIEWTPESILSADASGNLVMYDSKSSAVRKINVYPE</sequence>
<dbReference type="Proteomes" id="UP000693672">
    <property type="component" value="Unassembled WGS sequence"/>
</dbReference>
<keyword evidence="1" id="KW-0732">Signal</keyword>
<proteinExistence type="predicted"/>
<feature type="chain" id="PRO_5037410138" description="Copper amine oxidase-like N-terminal domain-containing protein" evidence="1">
    <location>
        <begin position="23"/>
        <end position="515"/>
    </location>
</feature>
<comment type="caution">
    <text evidence="3">The sequence shown here is derived from an EMBL/GenBank/DDBJ whole genome shotgun (WGS) entry which is preliminary data.</text>
</comment>
<dbReference type="InterPro" id="IPR012854">
    <property type="entry name" value="Cu_amine_oxidase-like_N"/>
</dbReference>
<dbReference type="EMBL" id="CAJVAS010000012">
    <property type="protein sequence ID" value="CAG7630014.1"/>
    <property type="molecule type" value="Genomic_DNA"/>
</dbReference>
<gene>
    <name evidence="3" type="ORF">PAESOLCIP111_03158</name>
</gene>
<keyword evidence="4" id="KW-1185">Reference proteome</keyword>
<evidence type="ECO:0000256" key="1">
    <source>
        <dbReference type="SAM" id="SignalP"/>
    </source>
</evidence>
<reference evidence="3" key="1">
    <citation type="submission" date="2021-06" db="EMBL/GenBank/DDBJ databases">
        <authorList>
            <person name="Criscuolo A."/>
        </authorList>
    </citation>
    <scope>NUCLEOTIDE SEQUENCE</scope>
    <source>
        <strain evidence="3">CIP111600</strain>
    </source>
</reference>
<accession>A0A916K209</accession>
<evidence type="ECO:0000313" key="4">
    <source>
        <dbReference type="Proteomes" id="UP000693672"/>
    </source>
</evidence>
<feature type="domain" description="Copper amine oxidase-like N-terminal" evidence="2">
    <location>
        <begin position="48"/>
        <end position="153"/>
    </location>
</feature>
<feature type="signal peptide" evidence="1">
    <location>
        <begin position="1"/>
        <end position="22"/>
    </location>
</feature>
<evidence type="ECO:0000313" key="3">
    <source>
        <dbReference type="EMBL" id="CAG7630014.1"/>
    </source>
</evidence>
<evidence type="ECO:0000259" key="2">
    <source>
        <dbReference type="Pfam" id="PF07833"/>
    </source>
</evidence>
<dbReference type="Pfam" id="PF07833">
    <property type="entry name" value="Cu_amine_oxidN1"/>
    <property type="match status" value="1"/>
</dbReference>